<keyword evidence="15" id="KW-1185">Reference proteome</keyword>
<dbReference type="PANTHER" id="PTHR19241">
    <property type="entry name" value="ATP-BINDING CASSETTE TRANSPORTER"/>
    <property type="match status" value="1"/>
</dbReference>
<dbReference type="Pfam" id="PF14510">
    <property type="entry name" value="ABC_trans_N"/>
    <property type="match status" value="1"/>
</dbReference>
<feature type="transmembrane region" description="Helical" evidence="12">
    <location>
        <begin position="1208"/>
        <end position="1239"/>
    </location>
</feature>
<sequence>MATSEPEAFASVVSHSQGNALSRIISSASQLSRRQSNRIYDSDDEDDREPISSDWNLMPEIKAFHQQGEKDQVKHRRLGVTWTNLTVKGVGADAAINENVGSQFNIPRAIMEGRHGSPMKTILDDTHGCVKPGEMLLVLGRPGAGCTTLLKMLANKRLGYAEVTGDVHWGSLNAKQAEQYRGQIVMNTEEELFFPTLTVGQTIDFATRMKVPFNLPSNYGSSANFQKECRDFLLRSMGISHTLDTKVGNEYVRGVSGGERKRVSIIETLATRGSVYCWDNSTRGLDASTALEYTKAMRALTDIFGIASIITLYQAGNGIYNLFDKVLVIDEGKEIYYGPMKEARPFMESLGFYCDDGANVADFLTGVTVPSERKIRPGFEESFPRTAEDIRQRYIKSSIKSNMEAEYNFPTSDEAKAGTEDFRESVQHEKHKSLPKKSPLTVSFITQVKAAVTRQYQILWGDKATFFIKQISTLIQALISGSLFYNAPNNSAGLFVKSGALFFALLFNSLLAMSEVTSSFSGRPVLAKHKSFALYHPAAFCIAQITADIPVLLFQVSIFSVVLYFMVGLTTEAGAFFTFWIIVFATTMCMTAVFRAVGAAFSTFDGASKVSGFLIAALIMYTGYMIRKPLMHPWFVWIYWIDPLAYGFSAILANEFKGKILPCVGVNLVPNGEGYTNSLYQACTGVGGAAAGATSVTGEQYLASLSYSVSNIWRNFGILWAFWVLFVAITIYSTSNWESQSGNSGFLLIPREKAKKNIKHLTPDEESGATGAAPVEKENALPSSGSSTEGTVATEEQLIRNTSVFTWKNLTYTVKTPSGDRVLLDNVQGWVKPGMLGALMGSSGAGKTTLLDVLAQRKTDGTINGSILVDGRPLSISFQRSAGYCEQLDVHEPLATVREALEFSALLRQSRTTPREEKLKYVDTIVDLLEMHDIENTLIGTTGAGLSVEQRKRLTIGVELVSKPSILIFLDEPTSGLDGQAAFNIVRFLRKLADVGQAVLVTIHQPSAQLFLQFDSLLLLAKGGKTVYFGDIGDNASTLKEYFARYDAPCPKDANPAEHMIDVVSGSLSQGKDWNKVWLDSPEHKQTIEELDRIIADAAAKEPGNKDDGFEFAMPLWEQTKLVTQRMNVSIWRNTDYINNKFALHIGSALFNGFSFWMIGDTVADLQLRLFTVFNFIFVAPGVIAQLQPLFIERRDIYEAREKKSKMYSWIAFVTGLIVSEIPYLCVCAVLYFVCWYYTVGFPSDSNKAGATLFVMIMYEFVYTGIGQFVAAYAPNAVFASLANPVIIGTLVSFCGVLVPYAQIQPFWRYWIYYLNPFNYLMGSLLTFTSFSAPVRCAEAEFAVFDPPSGQTCQQYLMPYQMGMGARTNLTNPDATAGCKVCEYRSGSDYLYNLNLEDYYFGWRDAGIVVLFAFSGYALVYALMKLRTKRSKTAE</sequence>
<feature type="transmembrane region" description="Helical" evidence="12">
    <location>
        <begin position="712"/>
        <end position="732"/>
    </location>
</feature>
<feature type="transmembrane region" description="Helical" evidence="12">
    <location>
        <begin position="494"/>
        <end position="513"/>
    </location>
</feature>
<accession>A0A2J6RP11</accession>
<dbReference type="CDD" id="cd03232">
    <property type="entry name" value="ABCG_PDR_domain2"/>
    <property type="match status" value="1"/>
</dbReference>
<evidence type="ECO:0000256" key="4">
    <source>
        <dbReference type="ARBA" id="ARBA00022475"/>
    </source>
</evidence>
<dbReference type="InterPro" id="IPR029481">
    <property type="entry name" value="ABC_trans_N"/>
</dbReference>
<keyword evidence="3" id="KW-0813">Transport</keyword>
<dbReference type="Pfam" id="PF01061">
    <property type="entry name" value="ABC2_membrane"/>
    <property type="match status" value="2"/>
</dbReference>
<dbReference type="GO" id="GO:0005886">
    <property type="term" value="C:plasma membrane"/>
    <property type="evidence" value="ECO:0007669"/>
    <property type="project" value="UniProtKB-SubCell"/>
</dbReference>
<dbReference type="Pfam" id="PF00005">
    <property type="entry name" value="ABC_tran"/>
    <property type="match status" value="2"/>
</dbReference>
<evidence type="ECO:0000259" key="13">
    <source>
        <dbReference type="PROSITE" id="PS50893"/>
    </source>
</evidence>
<comment type="similarity">
    <text evidence="2">Belongs to the ABC transporter superfamily. ABCG family. PDR (TC 3.A.1.205) subfamily.</text>
</comment>
<dbReference type="PROSITE" id="PS00211">
    <property type="entry name" value="ABC_TRANSPORTER_1"/>
    <property type="match status" value="1"/>
</dbReference>
<dbReference type="InterPro" id="IPR034003">
    <property type="entry name" value="ABCG_PDR_2"/>
</dbReference>
<feature type="compositionally biased region" description="Polar residues" evidence="11">
    <location>
        <begin position="781"/>
        <end position="791"/>
    </location>
</feature>
<dbReference type="Pfam" id="PF19055">
    <property type="entry name" value="ABC2_membrane_7"/>
    <property type="match status" value="1"/>
</dbReference>
<feature type="transmembrane region" description="Helical" evidence="12">
    <location>
        <begin position="606"/>
        <end position="626"/>
    </location>
</feature>
<dbReference type="Pfam" id="PF06422">
    <property type="entry name" value="PDR_CDR"/>
    <property type="match status" value="1"/>
</dbReference>
<evidence type="ECO:0000256" key="7">
    <source>
        <dbReference type="ARBA" id="ARBA00022840"/>
    </source>
</evidence>
<dbReference type="FunFam" id="3.40.50.300:FF:001465">
    <property type="entry name" value="ABC multidrug transporter (Eurofung)"/>
    <property type="match status" value="1"/>
</dbReference>
<evidence type="ECO:0000256" key="1">
    <source>
        <dbReference type="ARBA" id="ARBA00004651"/>
    </source>
</evidence>
<dbReference type="SUPFAM" id="SSF52540">
    <property type="entry name" value="P-loop containing nucleoside triphosphate hydrolases"/>
    <property type="match status" value="2"/>
</dbReference>
<feature type="domain" description="ABC transporter" evidence="13">
    <location>
        <begin position="805"/>
        <end position="1048"/>
    </location>
</feature>
<dbReference type="InterPro" id="IPR017871">
    <property type="entry name" value="ABC_transporter-like_CS"/>
</dbReference>
<evidence type="ECO:0000256" key="12">
    <source>
        <dbReference type="SAM" id="Phobius"/>
    </source>
</evidence>
<feature type="transmembrane region" description="Helical" evidence="12">
    <location>
        <begin position="1286"/>
        <end position="1304"/>
    </location>
</feature>
<reference evidence="14 15" key="1">
    <citation type="submission" date="2016-04" db="EMBL/GenBank/DDBJ databases">
        <title>A degradative enzymes factory behind the ericoid mycorrhizal symbiosis.</title>
        <authorList>
            <consortium name="DOE Joint Genome Institute"/>
            <person name="Martino E."/>
            <person name="Morin E."/>
            <person name="Grelet G."/>
            <person name="Kuo A."/>
            <person name="Kohler A."/>
            <person name="Daghino S."/>
            <person name="Barry K."/>
            <person name="Choi C."/>
            <person name="Cichocki N."/>
            <person name="Clum A."/>
            <person name="Copeland A."/>
            <person name="Hainaut M."/>
            <person name="Haridas S."/>
            <person name="Labutti K."/>
            <person name="Lindquist E."/>
            <person name="Lipzen A."/>
            <person name="Khouja H.-R."/>
            <person name="Murat C."/>
            <person name="Ohm R."/>
            <person name="Olson A."/>
            <person name="Spatafora J."/>
            <person name="Veneault-Fourrey C."/>
            <person name="Henrissat B."/>
            <person name="Grigoriev I."/>
            <person name="Martin F."/>
            <person name="Perotto S."/>
        </authorList>
    </citation>
    <scope>NUCLEOTIDE SEQUENCE [LARGE SCALE GENOMIC DNA]</scope>
    <source>
        <strain evidence="14 15">F</strain>
    </source>
</reference>
<dbReference type="EMBL" id="KZ613945">
    <property type="protein sequence ID" value="PMD40257.1"/>
    <property type="molecule type" value="Genomic_DNA"/>
</dbReference>
<keyword evidence="4" id="KW-1003">Cell membrane</keyword>
<proteinExistence type="inferred from homology"/>
<dbReference type="InterPro" id="IPR010929">
    <property type="entry name" value="PDR_CDR_ABC"/>
</dbReference>
<keyword evidence="5 12" id="KW-0812">Transmembrane</keyword>
<organism evidence="14 15">
    <name type="scientific">Hyaloscypha variabilis (strain UAMH 11265 / GT02V1 / F)</name>
    <name type="common">Meliniomyces variabilis</name>
    <dbReference type="NCBI Taxonomy" id="1149755"/>
    <lineage>
        <taxon>Eukaryota</taxon>
        <taxon>Fungi</taxon>
        <taxon>Dikarya</taxon>
        <taxon>Ascomycota</taxon>
        <taxon>Pezizomycotina</taxon>
        <taxon>Leotiomycetes</taxon>
        <taxon>Helotiales</taxon>
        <taxon>Hyaloscyphaceae</taxon>
        <taxon>Hyaloscypha</taxon>
        <taxon>Hyaloscypha variabilis</taxon>
    </lineage>
</organism>
<evidence type="ECO:0000313" key="15">
    <source>
        <dbReference type="Proteomes" id="UP000235786"/>
    </source>
</evidence>
<keyword evidence="10" id="KW-0325">Glycoprotein</keyword>
<keyword evidence="6" id="KW-0547">Nucleotide-binding</keyword>
<dbReference type="GO" id="GO:0016887">
    <property type="term" value="F:ATP hydrolysis activity"/>
    <property type="evidence" value="ECO:0007669"/>
    <property type="project" value="InterPro"/>
</dbReference>
<keyword evidence="7" id="KW-0067">ATP-binding</keyword>
<name>A0A2J6RP11_HYAVF</name>
<feature type="transmembrane region" description="Helical" evidence="12">
    <location>
        <begin position="1251"/>
        <end position="1274"/>
    </location>
</feature>
<evidence type="ECO:0000256" key="9">
    <source>
        <dbReference type="ARBA" id="ARBA00023136"/>
    </source>
</evidence>
<evidence type="ECO:0000256" key="11">
    <source>
        <dbReference type="SAM" id="MobiDB-lite"/>
    </source>
</evidence>
<dbReference type="FunFam" id="3.40.50.300:FF:000054">
    <property type="entry name" value="ABC multidrug transporter atrF"/>
    <property type="match status" value="1"/>
</dbReference>
<gene>
    <name evidence="14" type="ORF">L207DRAFT_511784</name>
</gene>
<dbReference type="STRING" id="1149755.A0A2J6RP11"/>
<comment type="subcellular location">
    <subcellularLocation>
        <location evidence="1">Cell membrane</location>
        <topology evidence="1">Multi-pass membrane protein</topology>
    </subcellularLocation>
</comment>
<evidence type="ECO:0000256" key="3">
    <source>
        <dbReference type="ARBA" id="ARBA00022448"/>
    </source>
</evidence>
<evidence type="ECO:0000256" key="8">
    <source>
        <dbReference type="ARBA" id="ARBA00022989"/>
    </source>
</evidence>
<dbReference type="GO" id="GO:0140359">
    <property type="term" value="F:ABC-type transporter activity"/>
    <property type="evidence" value="ECO:0007669"/>
    <property type="project" value="InterPro"/>
</dbReference>
<evidence type="ECO:0000256" key="5">
    <source>
        <dbReference type="ARBA" id="ARBA00022692"/>
    </source>
</evidence>
<protein>
    <submittedName>
        <fullName evidence="14">Putative Brefeldin A resistance protein</fullName>
    </submittedName>
</protein>
<dbReference type="PROSITE" id="PS50893">
    <property type="entry name" value="ABC_TRANSPORTER_2"/>
    <property type="match status" value="2"/>
</dbReference>
<keyword evidence="8 12" id="KW-1133">Transmembrane helix</keyword>
<dbReference type="InterPro" id="IPR027417">
    <property type="entry name" value="P-loop_NTPase"/>
</dbReference>
<dbReference type="InterPro" id="IPR003593">
    <property type="entry name" value="AAA+_ATPase"/>
</dbReference>
<dbReference type="OrthoDB" id="245989at2759"/>
<dbReference type="InterPro" id="IPR003439">
    <property type="entry name" value="ABC_transporter-like_ATP-bd"/>
</dbReference>
<evidence type="ECO:0000313" key="14">
    <source>
        <dbReference type="EMBL" id="PMD40257.1"/>
    </source>
</evidence>
<feature type="transmembrane region" description="Helical" evidence="12">
    <location>
        <begin position="1142"/>
        <end position="1160"/>
    </location>
</feature>
<feature type="region of interest" description="Disordered" evidence="11">
    <location>
        <begin position="32"/>
        <end position="53"/>
    </location>
</feature>
<feature type="transmembrane region" description="Helical" evidence="12">
    <location>
        <begin position="1406"/>
        <end position="1424"/>
    </location>
</feature>
<keyword evidence="9 12" id="KW-0472">Membrane</keyword>
<dbReference type="Gene3D" id="3.40.50.300">
    <property type="entry name" value="P-loop containing nucleotide triphosphate hydrolases"/>
    <property type="match status" value="2"/>
</dbReference>
<evidence type="ECO:0000256" key="2">
    <source>
        <dbReference type="ARBA" id="ARBA00006012"/>
    </source>
</evidence>
<dbReference type="SMART" id="SM00382">
    <property type="entry name" value="AAA"/>
    <property type="match status" value="2"/>
</dbReference>
<evidence type="ECO:0000256" key="10">
    <source>
        <dbReference type="ARBA" id="ARBA00023180"/>
    </source>
</evidence>
<feature type="domain" description="ABC transporter" evidence="13">
    <location>
        <begin position="104"/>
        <end position="356"/>
    </location>
</feature>
<feature type="transmembrane region" description="Helical" evidence="12">
    <location>
        <begin position="534"/>
        <end position="567"/>
    </location>
</feature>
<dbReference type="InterPro" id="IPR013525">
    <property type="entry name" value="ABC2_TM"/>
</dbReference>
<dbReference type="CDD" id="cd03233">
    <property type="entry name" value="ABCG_PDR_domain1"/>
    <property type="match status" value="1"/>
</dbReference>
<feature type="transmembrane region" description="Helical" evidence="12">
    <location>
        <begin position="1166"/>
        <end position="1187"/>
    </location>
</feature>
<dbReference type="InterPro" id="IPR034001">
    <property type="entry name" value="ABCG_PDR_1"/>
</dbReference>
<dbReference type="InterPro" id="IPR043926">
    <property type="entry name" value="ABCG_dom"/>
</dbReference>
<dbReference type="Proteomes" id="UP000235786">
    <property type="component" value="Unassembled WGS sequence"/>
</dbReference>
<dbReference type="GO" id="GO:0005524">
    <property type="term" value="F:ATP binding"/>
    <property type="evidence" value="ECO:0007669"/>
    <property type="project" value="UniProtKB-KW"/>
</dbReference>
<evidence type="ECO:0000256" key="6">
    <source>
        <dbReference type="ARBA" id="ARBA00022741"/>
    </source>
</evidence>
<feature type="region of interest" description="Disordered" evidence="11">
    <location>
        <begin position="762"/>
        <end position="793"/>
    </location>
</feature>